<dbReference type="Proteomes" id="UP001142153">
    <property type="component" value="Unassembled WGS sequence"/>
</dbReference>
<dbReference type="EMBL" id="JAPZPY010000009">
    <property type="protein sequence ID" value="MCZ8380901.1"/>
    <property type="molecule type" value="Genomic_DNA"/>
</dbReference>
<feature type="chain" id="PRO_5047491194" evidence="2">
    <location>
        <begin position="29"/>
        <end position="116"/>
    </location>
</feature>
<comment type="caution">
    <text evidence="3">The sequence shown here is derived from an EMBL/GenBank/DDBJ whole genome shotgun (WGS) entry which is preliminary data.</text>
</comment>
<reference evidence="3" key="1">
    <citation type="submission" date="2022-12" db="EMBL/GenBank/DDBJ databases">
        <authorList>
            <person name="Deng Y."/>
            <person name="Zhang Y.-Q."/>
        </authorList>
    </citation>
    <scope>NUCLEOTIDE SEQUENCE</scope>
    <source>
        <strain evidence="3">CPCC 205372</strain>
    </source>
</reference>
<proteinExistence type="predicted"/>
<dbReference type="RefSeq" id="WP_269895487.1">
    <property type="nucleotide sequence ID" value="NZ_JAPZPY010000009.1"/>
</dbReference>
<organism evidence="3 4">
    <name type="scientific">Mycobacterium hippophais</name>
    <dbReference type="NCBI Taxonomy" id="3016340"/>
    <lineage>
        <taxon>Bacteria</taxon>
        <taxon>Bacillati</taxon>
        <taxon>Actinomycetota</taxon>
        <taxon>Actinomycetes</taxon>
        <taxon>Mycobacteriales</taxon>
        <taxon>Mycobacteriaceae</taxon>
        <taxon>Mycobacterium</taxon>
    </lineage>
</organism>
<name>A0ABT4PWN7_9MYCO</name>
<evidence type="ECO:0000256" key="2">
    <source>
        <dbReference type="SAM" id="SignalP"/>
    </source>
</evidence>
<evidence type="ECO:0000313" key="3">
    <source>
        <dbReference type="EMBL" id="MCZ8380901.1"/>
    </source>
</evidence>
<evidence type="ECO:0000256" key="1">
    <source>
        <dbReference type="SAM" id="MobiDB-lite"/>
    </source>
</evidence>
<feature type="signal peptide" evidence="2">
    <location>
        <begin position="1"/>
        <end position="28"/>
    </location>
</feature>
<feature type="region of interest" description="Disordered" evidence="1">
    <location>
        <begin position="27"/>
        <end position="49"/>
    </location>
</feature>
<sequence length="116" mass="11901">MRKPSTFVASALAAGAAAFLLAAPIANADPPPPCPPDDQQCQEQQKNPGAGIANEVIDNVQQGVDQANEALNPKPSAGPGIMVLKNGVPWCMAFGQPIPPGAVIDKIHPSGMTSYC</sequence>
<accession>A0ABT4PWN7</accession>
<evidence type="ECO:0000313" key="4">
    <source>
        <dbReference type="Proteomes" id="UP001142153"/>
    </source>
</evidence>
<gene>
    <name evidence="3" type="ORF">O6P37_18705</name>
</gene>
<keyword evidence="4" id="KW-1185">Reference proteome</keyword>
<protein>
    <submittedName>
        <fullName evidence="3">Uncharacterized protein</fullName>
    </submittedName>
</protein>
<keyword evidence="2" id="KW-0732">Signal</keyword>